<dbReference type="STRING" id="764103.G7E831"/>
<dbReference type="Proteomes" id="UP000009131">
    <property type="component" value="Unassembled WGS sequence"/>
</dbReference>
<dbReference type="eggNOG" id="KOG1396">
    <property type="taxonomic scope" value="Eukaryota"/>
</dbReference>
<feature type="compositionally biased region" description="Basic and acidic residues" evidence="5">
    <location>
        <begin position="102"/>
        <end position="121"/>
    </location>
</feature>
<evidence type="ECO:0000259" key="7">
    <source>
        <dbReference type="PROSITE" id="PS51469"/>
    </source>
</evidence>
<feature type="compositionally biased region" description="Basic and acidic residues" evidence="5">
    <location>
        <begin position="137"/>
        <end position="147"/>
    </location>
</feature>
<keyword evidence="2" id="KW-0812">Transmembrane</keyword>
<comment type="subcellular location">
    <subcellularLocation>
        <location evidence="1">Endomembrane system</location>
    </subcellularLocation>
</comment>
<dbReference type="PROSITE" id="PS51469">
    <property type="entry name" value="SUN"/>
    <property type="match status" value="1"/>
</dbReference>
<feature type="signal peptide" evidence="6">
    <location>
        <begin position="1"/>
        <end position="16"/>
    </location>
</feature>
<dbReference type="GO" id="GO:0034975">
    <property type="term" value="P:protein folding in endoplasmic reticulum"/>
    <property type="evidence" value="ECO:0007669"/>
    <property type="project" value="TreeGrafter"/>
</dbReference>
<dbReference type="PANTHER" id="PTHR12953:SF0">
    <property type="entry name" value="SUN DOMAIN-CONTAINING OSSIFICATION FACTOR"/>
    <property type="match status" value="1"/>
</dbReference>
<dbReference type="Pfam" id="PF07738">
    <property type="entry name" value="Sad1_UNC"/>
    <property type="match status" value="1"/>
</dbReference>
<protein>
    <recommendedName>
        <fullName evidence="7">SUN domain-containing protein</fullName>
    </recommendedName>
</protein>
<feature type="compositionally biased region" description="Basic and acidic residues" evidence="5">
    <location>
        <begin position="704"/>
        <end position="717"/>
    </location>
</feature>
<feature type="region of interest" description="Disordered" evidence="5">
    <location>
        <begin position="704"/>
        <end position="891"/>
    </location>
</feature>
<dbReference type="OrthoDB" id="266334at2759"/>
<keyword evidence="9" id="KW-1185">Reference proteome</keyword>
<evidence type="ECO:0000256" key="5">
    <source>
        <dbReference type="SAM" id="MobiDB-lite"/>
    </source>
</evidence>
<dbReference type="RefSeq" id="XP_014567146.1">
    <property type="nucleotide sequence ID" value="XM_014711660.1"/>
</dbReference>
<evidence type="ECO:0000313" key="8">
    <source>
        <dbReference type="EMBL" id="GAA98991.1"/>
    </source>
</evidence>
<feature type="domain" description="SUN" evidence="7">
    <location>
        <begin position="223"/>
        <end position="395"/>
    </location>
</feature>
<dbReference type="GO" id="GO:0012505">
    <property type="term" value="C:endomembrane system"/>
    <property type="evidence" value="ECO:0007669"/>
    <property type="project" value="UniProtKB-SubCell"/>
</dbReference>
<dbReference type="PANTHER" id="PTHR12953">
    <property type="entry name" value="MEMBRANE PROTEIN CH1 RELATED"/>
    <property type="match status" value="1"/>
</dbReference>
<feature type="compositionally biased region" description="Polar residues" evidence="5">
    <location>
        <begin position="739"/>
        <end position="754"/>
    </location>
</feature>
<evidence type="ECO:0000256" key="4">
    <source>
        <dbReference type="ARBA" id="ARBA00023136"/>
    </source>
</evidence>
<dbReference type="InParanoid" id="G7E831"/>
<dbReference type="InterPro" id="IPR012919">
    <property type="entry name" value="SUN_dom"/>
</dbReference>
<comment type="caution">
    <text evidence="8">The sequence shown here is derived from an EMBL/GenBank/DDBJ whole genome shotgun (WGS) entry which is preliminary data.</text>
</comment>
<feature type="compositionally biased region" description="Polar residues" evidence="5">
    <location>
        <begin position="150"/>
        <end position="188"/>
    </location>
</feature>
<feature type="chain" id="PRO_5009955888" description="SUN domain-containing protein" evidence="6">
    <location>
        <begin position="17"/>
        <end position="932"/>
    </location>
</feature>
<dbReference type="HOGENOM" id="CLU_314001_0_0_1"/>
<reference evidence="8 9" key="1">
    <citation type="journal article" date="2011" name="J. Gen. Appl. Microbiol.">
        <title>Draft genome sequencing of the enigmatic basidiomycete Mixia osmundae.</title>
        <authorList>
            <person name="Nishida H."/>
            <person name="Nagatsuka Y."/>
            <person name="Sugiyama J."/>
        </authorList>
    </citation>
    <scope>NUCLEOTIDE SEQUENCE [LARGE SCALE GENOMIC DNA]</scope>
    <source>
        <strain evidence="9">CBS 9802 / IAM 14324 / JCM 22182 / KY 12970</strain>
    </source>
</reference>
<dbReference type="AlphaFoldDB" id="G7E831"/>
<dbReference type="InterPro" id="IPR045120">
    <property type="entry name" value="Suco/Slp1-like"/>
</dbReference>
<sequence length="932" mass="101085">MLWLLWTMCLVATCQAAHLSTCRPPTSSTLEHARSHRDVCLLTDYCKESGSLAATSESVLNADATTSTSVTAPSDETASMSLNAASEAPSASAEPASITSRPPEDKATPAADEITRSKTDDTVSPTPTAVPPFVPFDEWRAKNEPKPRTVKTTASSLGASAVIQESRTVSSSRSEATSDSLTSAEQATGTAQAIITPSAIVPIDRTSSEPGAKSEEYAMAIASDLVHPLPDLPTTDPLSPLRKLASRTNYASFDCAAAVHRSSKQTKGASSILREAKDRYMLTPCKTPNKFVIIELCEAIEIDTLVLANYEFFSSMFKLFSVKVTDRLAVSTGDTDSEQWINLGTFRARNVRGLQIFKPHKLKGFYRYLRIDFVTHYGTEHFCPVSLLRVYGLTEIASWREEEMRMQAAANALDASAEDIEYAVPTNEELWNGPARVAPRTVDVNIVATGSSAADQATHTSDNVSRTSVEHPSAIPTSVLLASEVRQSASDKMASQRDDSTPSSASVTKQPVSNLPPANQTRSEDVANADGAQGEARNVTRAAAVSSSQPAHTQPGESIYGTIMKRLSALEHNASLSMRYIEEQGKMLREAFARVETRFEYYDAARAKQDAMLRKIMLDVDLHRAKVEEDRIALASQLNHLSQEVIFERRVGLAQLVVLMAIVVFVGLTRGSPNVPLLQMLPEHPTRHWRGRSQLFADIHDHKGEHARERTSSDRKHLAQGLHRVASTGRNSRKAHLNAPTSRKTYSVSGNINPRLTPVLATGDLPGPRRRKRDEERRSESPMLSGPTGRRRPASIHESTAKSGNGLEMTTHRPLPIRMPPSPEPSSDANTWQSASGTDDELSASASADESSDAGSATAEAFTPYLLETRSSLDDSDEDNGASDGTRLMTDANGLGFKLHNASSATLVSPANLVSQSNPPSSPRDQMEETLQ</sequence>
<feature type="compositionally biased region" description="Low complexity" evidence="5">
    <location>
        <begin position="843"/>
        <end position="861"/>
    </location>
</feature>
<proteinExistence type="predicted"/>
<evidence type="ECO:0000256" key="1">
    <source>
        <dbReference type="ARBA" id="ARBA00004308"/>
    </source>
</evidence>
<reference evidence="8 9" key="2">
    <citation type="journal article" date="2012" name="Open Biol.">
        <title>Characteristics of nucleosomes and linker DNA regions on the genome of the basidiomycete Mixia osmundae revealed by mono- and dinucleosome mapping.</title>
        <authorList>
            <person name="Nishida H."/>
            <person name="Kondo S."/>
            <person name="Matsumoto T."/>
            <person name="Suzuki Y."/>
            <person name="Yoshikawa H."/>
            <person name="Taylor T.D."/>
            <person name="Sugiyama J."/>
        </authorList>
    </citation>
    <scope>NUCLEOTIDE SEQUENCE [LARGE SCALE GENOMIC DNA]</scope>
    <source>
        <strain evidence="9">CBS 9802 / IAM 14324 / JCM 22182 / KY 12970</strain>
    </source>
</reference>
<organism evidence="8 9">
    <name type="scientific">Mixia osmundae (strain CBS 9802 / IAM 14324 / JCM 22182 / KY 12970)</name>
    <dbReference type="NCBI Taxonomy" id="764103"/>
    <lineage>
        <taxon>Eukaryota</taxon>
        <taxon>Fungi</taxon>
        <taxon>Dikarya</taxon>
        <taxon>Basidiomycota</taxon>
        <taxon>Pucciniomycotina</taxon>
        <taxon>Mixiomycetes</taxon>
        <taxon>Mixiales</taxon>
        <taxon>Mixiaceae</taxon>
        <taxon>Mixia</taxon>
    </lineage>
</organism>
<feature type="region of interest" description="Disordered" evidence="5">
    <location>
        <begin position="904"/>
        <end position="932"/>
    </location>
</feature>
<feature type="region of interest" description="Disordered" evidence="5">
    <location>
        <begin position="80"/>
        <end position="188"/>
    </location>
</feature>
<accession>G7E831</accession>
<evidence type="ECO:0000256" key="3">
    <source>
        <dbReference type="ARBA" id="ARBA00022989"/>
    </source>
</evidence>
<evidence type="ECO:0000256" key="2">
    <source>
        <dbReference type="ARBA" id="ARBA00022692"/>
    </source>
</evidence>
<evidence type="ECO:0000256" key="6">
    <source>
        <dbReference type="SAM" id="SignalP"/>
    </source>
</evidence>
<feature type="region of interest" description="Disordered" evidence="5">
    <location>
        <begin position="452"/>
        <end position="556"/>
    </location>
</feature>
<gene>
    <name evidence="8" type="primary">Mo05680</name>
    <name evidence="8" type="ORF">E5Q_05680</name>
</gene>
<dbReference type="GO" id="GO:0005737">
    <property type="term" value="C:cytoplasm"/>
    <property type="evidence" value="ECO:0007669"/>
    <property type="project" value="TreeGrafter"/>
</dbReference>
<feature type="compositionally biased region" description="Polar residues" evidence="5">
    <location>
        <begin position="545"/>
        <end position="556"/>
    </location>
</feature>
<feature type="compositionally biased region" description="Polar residues" evidence="5">
    <location>
        <begin position="904"/>
        <end position="919"/>
    </location>
</feature>
<feature type="compositionally biased region" description="Low complexity" evidence="5">
    <location>
        <begin position="84"/>
        <end position="97"/>
    </location>
</feature>
<feature type="compositionally biased region" description="Polar residues" evidence="5">
    <location>
        <begin position="452"/>
        <end position="467"/>
    </location>
</feature>
<dbReference type="EMBL" id="BABT02000165">
    <property type="protein sequence ID" value="GAA98991.1"/>
    <property type="molecule type" value="Genomic_DNA"/>
</dbReference>
<feature type="compositionally biased region" description="Polar residues" evidence="5">
    <location>
        <begin position="825"/>
        <end position="837"/>
    </location>
</feature>
<evidence type="ECO:0000313" key="9">
    <source>
        <dbReference type="Proteomes" id="UP000009131"/>
    </source>
</evidence>
<keyword evidence="3" id="KW-1133">Transmembrane helix</keyword>
<keyword evidence="4" id="KW-0472">Membrane</keyword>
<dbReference type="GO" id="GO:0016020">
    <property type="term" value="C:membrane"/>
    <property type="evidence" value="ECO:0007669"/>
    <property type="project" value="InterPro"/>
</dbReference>
<name>G7E831_MIXOS</name>
<feature type="compositionally biased region" description="Polar residues" evidence="5">
    <location>
        <begin position="501"/>
        <end position="521"/>
    </location>
</feature>
<keyword evidence="6" id="KW-0732">Signal</keyword>